<comment type="caution">
    <text evidence="1">The sequence shown here is derived from an EMBL/GenBank/DDBJ whole genome shotgun (WGS) entry which is preliminary data.</text>
</comment>
<proteinExistence type="predicted"/>
<dbReference type="Proteomes" id="UP000623467">
    <property type="component" value="Unassembled WGS sequence"/>
</dbReference>
<sequence length="113" mass="13316">MIYLANISPSTYLWTQQRLHIVLEMWLWFALLSGGLRGVYECWARADPRLHNYSAVRRLPIYRSIWNFARQDSDLYDVLKALVTNTQIIGFVLEIIKVIRYVVQFTVPYSASM</sequence>
<organism evidence="1 2">
    <name type="scientific">Mycena sanguinolenta</name>
    <dbReference type="NCBI Taxonomy" id="230812"/>
    <lineage>
        <taxon>Eukaryota</taxon>
        <taxon>Fungi</taxon>
        <taxon>Dikarya</taxon>
        <taxon>Basidiomycota</taxon>
        <taxon>Agaricomycotina</taxon>
        <taxon>Agaricomycetes</taxon>
        <taxon>Agaricomycetidae</taxon>
        <taxon>Agaricales</taxon>
        <taxon>Marasmiineae</taxon>
        <taxon>Mycenaceae</taxon>
        <taxon>Mycena</taxon>
    </lineage>
</organism>
<name>A0A8H6YTF1_9AGAR</name>
<dbReference type="AlphaFoldDB" id="A0A8H6YTF1"/>
<keyword evidence="2" id="KW-1185">Reference proteome</keyword>
<dbReference type="EMBL" id="JACAZH010000006">
    <property type="protein sequence ID" value="KAF7366858.1"/>
    <property type="molecule type" value="Genomic_DNA"/>
</dbReference>
<accession>A0A8H6YTF1</accession>
<evidence type="ECO:0000313" key="1">
    <source>
        <dbReference type="EMBL" id="KAF7366858.1"/>
    </source>
</evidence>
<reference evidence="1" key="1">
    <citation type="submission" date="2020-05" db="EMBL/GenBank/DDBJ databases">
        <title>Mycena genomes resolve the evolution of fungal bioluminescence.</title>
        <authorList>
            <person name="Tsai I.J."/>
        </authorList>
    </citation>
    <scope>NUCLEOTIDE SEQUENCE</scope>
    <source>
        <strain evidence="1">160909Yilan</strain>
    </source>
</reference>
<evidence type="ECO:0000313" key="2">
    <source>
        <dbReference type="Proteomes" id="UP000623467"/>
    </source>
</evidence>
<protein>
    <submittedName>
        <fullName evidence="1">Uncharacterized protein</fullName>
    </submittedName>
</protein>
<gene>
    <name evidence="1" type="ORF">MSAN_00944400</name>
</gene>